<dbReference type="Proteomes" id="UP001163064">
    <property type="component" value="Unassembled WGS sequence"/>
</dbReference>
<feature type="compositionally biased region" description="Basic and acidic residues" evidence="1">
    <location>
        <begin position="1"/>
        <end position="22"/>
    </location>
</feature>
<feature type="compositionally biased region" description="Gly residues" evidence="1">
    <location>
        <begin position="350"/>
        <end position="361"/>
    </location>
</feature>
<dbReference type="EMBL" id="JAPHNL010000124">
    <property type="protein sequence ID" value="MCX3060784.1"/>
    <property type="molecule type" value="Genomic_DNA"/>
</dbReference>
<proteinExistence type="predicted"/>
<evidence type="ECO:0000256" key="2">
    <source>
        <dbReference type="SAM" id="Phobius"/>
    </source>
</evidence>
<evidence type="ECO:0000313" key="4">
    <source>
        <dbReference type="Proteomes" id="UP001163064"/>
    </source>
</evidence>
<sequence>MSPGDEPRERFERRERHERNEYDAYFEQDEFDEQAGNTNVNDGPPHRRTGAENEGEGDEALRQLMRQAVADIEPSDGSLDKLRRAVPARRARKRQALVGGIAASVLVALAVPAALHVANGGISGVDPAIAGHSEAEHSVAGTSSASADAGRSKQVGGTVGGSGGRTGTGRTHGKPATPSPDATEAVTSPTCAADELTATASIGNPDADGKVYGSFRVSNISKDSCTVDGPGTVQTIAQGAADATKVSVVDHTKGDAATGLPDPSTEVDQIVLKPGMAYEIRFAWVPSAACTPSGGGTGSTGGDATASPSPSPSASGGGSTGGTGGTADHAAATSTATTSSGMSTQMGTGTDAGTGTGGSGDGSVAVSHTAEPGDPSAAATIANACAGTVYRTGVLPASSP</sequence>
<feature type="compositionally biased region" description="Low complexity" evidence="1">
    <location>
        <begin position="302"/>
        <end position="314"/>
    </location>
</feature>
<feature type="compositionally biased region" description="Low complexity" evidence="1">
    <location>
        <begin position="326"/>
        <end position="349"/>
    </location>
</feature>
<evidence type="ECO:0000256" key="1">
    <source>
        <dbReference type="SAM" id="MobiDB-lite"/>
    </source>
</evidence>
<protein>
    <recommendedName>
        <fullName evidence="5">DUF4232 domain-containing protein</fullName>
    </recommendedName>
</protein>
<feature type="region of interest" description="Disordered" evidence="1">
    <location>
        <begin position="133"/>
        <end position="188"/>
    </location>
</feature>
<feature type="compositionally biased region" description="Gly residues" evidence="1">
    <location>
        <begin position="157"/>
        <end position="167"/>
    </location>
</feature>
<feature type="region of interest" description="Disordered" evidence="1">
    <location>
        <begin position="292"/>
        <end position="376"/>
    </location>
</feature>
<keyword evidence="2" id="KW-0472">Membrane</keyword>
<reference evidence="3" key="1">
    <citation type="submission" date="2022-10" db="EMBL/GenBank/DDBJ databases">
        <title>Streptomyces beihaiensis sp. nov., a chitin degrading actinobacterium, isolated from shrimp pond soil.</title>
        <authorList>
            <person name="Xie J."/>
            <person name="Shen N."/>
        </authorList>
    </citation>
    <scope>NUCLEOTIDE SEQUENCE</scope>
    <source>
        <strain evidence="3">GXMU-J5</strain>
    </source>
</reference>
<accession>A0ABT3TUR7</accession>
<gene>
    <name evidence="3" type="ORF">OFY01_13630</name>
</gene>
<evidence type="ECO:0000313" key="3">
    <source>
        <dbReference type="EMBL" id="MCX3060784.1"/>
    </source>
</evidence>
<feature type="compositionally biased region" description="Gly residues" evidence="1">
    <location>
        <begin position="315"/>
        <end position="325"/>
    </location>
</feature>
<feature type="region of interest" description="Disordered" evidence="1">
    <location>
        <begin position="1"/>
        <end position="57"/>
    </location>
</feature>
<organism evidence="3 4">
    <name type="scientific">Streptomyces beihaiensis</name>
    <dbReference type="NCBI Taxonomy" id="2984495"/>
    <lineage>
        <taxon>Bacteria</taxon>
        <taxon>Bacillati</taxon>
        <taxon>Actinomycetota</taxon>
        <taxon>Actinomycetes</taxon>
        <taxon>Kitasatosporales</taxon>
        <taxon>Streptomycetaceae</taxon>
        <taxon>Streptomyces</taxon>
    </lineage>
</organism>
<name>A0ABT3TUR7_9ACTN</name>
<keyword evidence="2" id="KW-0812">Transmembrane</keyword>
<dbReference type="RefSeq" id="WP_266599636.1">
    <property type="nucleotide sequence ID" value="NZ_JAPHNL010000124.1"/>
</dbReference>
<feature type="compositionally biased region" description="Acidic residues" evidence="1">
    <location>
        <begin position="24"/>
        <end position="33"/>
    </location>
</feature>
<keyword evidence="4" id="KW-1185">Reference proteome</keyword>
<keyword evidence="2" id="KW-1133">Transmembrane helix</keyword>
<evidence type="ECO:0008006" key="5">
    <source>
        <dbReference type="Google" id="ProtNLM"/>
    </source>
</evidence>
<comment type="caution">
    <text evidence="3">The sequence shown here is derived from an EMBL/GenBank/DDBJ whole genome shotgun (WGS) entry which is preliminary data.</text>
</comment>
<feature type="transmembrane region" description="Helical" evidence="2">
    <location>
        <begin position="96"/>
        <end position="115"/>
    </location>
</feature>